<dbReference type="PANTHER" id="PTHR39430">
    <property type="entry name" value="MEMBRANE-ASSOCIATED PROTEASE-RELATED"/>
    <property type="match status" value="1"/>
</dbReference>
<dbReference type="AlphaFoldDB" id="A0A2L0D4A3"/>
<keyword evidence="2" id="KW-1133">Transmembrane helix</keyword>
<keyword evidence="2" id="KW-0472">Membrane</keyword>
<keyword evidence="2" id="KW-0812">Transmembrane</keyword>
<evidence type="ECO:0000259" key="3">
    <source>
        <dbReference type="Pfam" id="PF02517"/>
    </source>
</evidence>
<feature type="transmembrane region" description="Helical" evidence="2">
    <location>
        <begin position="277"/>
        <end position="296"/>
    </location>
</feature>
<feature type="transmembrane region" description="Helical" evidence="2">
    <location>
        <begin position="36"/>
        <end position="55"/>
    </location>
</feature>
<keyword evidence="4" id="KW-0482">Metalloprotease</keyword>
<feature type="transmembrane region" description="Helical" evidence="2">
    <location>
        <begin position="107"/>
        <end position="129"/>
    </location>
</feature>
<protein>
    <submittedName>
        <fullName evidence="4">CPBP family intramembrane metalloprotease domain-containing protein</fullName>
    </submittedName>
</protein>
<feature type="transmembrane region" description="Helical" evidence="2">
    <location>
        <begin position="67"/>
        <end position="87"/>
    </location>
</feature>
<evidence type="ECO:0000313" key="4">
    <source>
        <dbReference type="EMBL" id="AUW96419.1"/>
    </source>
</evidence>
<comment type="similarity">
    <text evidence="1">Belongs to the UPF0177 family.</text>
</comment>
<organism evidence="4 5">
    <name type="scientific">Streptococcus pluranimalium</name>
    <dbReference type="NCBI Taxonomy" id="82348"/>
    <lineage>
        <taxon>Bacteria</taxon>
        <taxon>Bacillati</taxon>
        <taxon>Bacillota</taxon>
        <taxon>Bacilli</taxon>
        <taxon>Lactobacillales</taxon>
        <taxon>Streptococcaceae</taxon>
        <taxon>Streptococcus</taxon>
    </lineage>
</organism>
<dbReference type="GO" id="GO:0004175">
    <property type="term" value="F:endopeptidase activity"/>
    <property type="evidence" value="ECO:0007669"/>
    <property type="project" value="UniProtKB-ARBA"/>
</dbReference>
<dbReference type="RefSeq" id="WP_104967746.1">
    <property type="nucleotide sequence ID" value="NZ_CP025536.1"/>
</dbReference>
<dbReference type="KEGG" id="splr:C0J00_04465"/>
<proteinExistence type="inferred from homology"/>
<keyword evidence="5" id="KW-1185">Reference proteome</keyword>
<dbReference type="PANTHER" id="PTHR39430:SF1">
    <property type="entry name" value="PROTEASE"/>
    <property type="match status" value="1"/>
</dbReference>
<feature type="transmembrane region" description="Helical" evidence="2">
    <location>
        <begin position="201"/>
        <end position="220"/>
    </location>
</feature>
<gene>
    <name evidence="4" type="ORF">C0J00_04465</name>
</gene>
<dbReference type="OrthoDB" id="324900at2"/>
<evidence type="ECO:0000313" key="5">
    <source>
        <dbReference type="Proteomes" id="UP000238956"/>
    </source>
</evidence>
<keyword evidence="4" id="KW-0645">Protease</keyword>
<name>A0A2L0D4A3_9STRE</name>
<dbReference type="EMBL" id="CP025536">
    <property type="protein sequence ID" value="AUW96419.1"/>
    <property type="molecule type" value="Genomic_DNA"/>
</dbReference>
<feature type="domain" description="CAAX prenyl protease 2/Lysostaphin resistance protein A-like" evidence="3">
    <location>
        <begin position="144"/>
        <end position="237"/>
    </location>
</feature>
<dbReference type="Pfam" id="PF02517">
    <property type="entry name" value="Rce1-like"/>
    <property type="match status" value="1"/>
</dbReference>
<dbReference type="GO" id="GO:0080120">
    <property type="term" value="P:CAAX-box protein maturation"/>
    <property type="evidence" value="ECO:0007669"/>
    <property type="project" value="UniProtKB-ARBA"/>
</dbReference>
<dbReference type="InterPro" id="IPR003675">
    <property type="entry name" value="Rce1/LyrA-like_dom"/>
</dbReference>
<dbReference type="GeneID" id="98393160"/>
<reference evidence="4 5" key="2">
    <citation type="submission" date="2018-02" db="EMBL/GenBank/DDBJ databases">
        <title>Whole genome sequencing analysis of Streptococcus pluranimalium isolated from cattle infected mastitis in China.</title>
        <authorList>
            <person name="Zhang J.-R."/>
            <person name="Hu G.-Z."/>
        </authorList>
    </citation>
    <scope>NUCLEOTIDE SEQUENCE [LARGE SCALE GENOMIC DNA]</scope>
    <source>
        <strain evidence="4 5">TH11417</strain>
    </source>
</reference>
<dbReference type="PROSITE" id="PS51257">
    <property type="entry name" value="PROKAR_LIPOPROTEIN"/>
    <property type="match status" value="1"/>
</dbReference>
<dbReference type="Proteomes" id="UP000238956">
    <property type="component" value="Chromosome"/>
</dbReference>
<feature type="transmembrane region" description="Helical" evidence="2">
    <location>
        <begin position="176"/>
        <end position="194"/>
    </location>
</feature>
<evidence type="ECO:0000256" key="2">
    <source>
        <dbReference type="SAM" id="Phobius"/>
    </source>
</evidence>
<accession>A0A2L0D4A3</accession>
<dbReference type="GO" id="GO:0008237">
    <property type="term" value="F:metallopeptidase activity"/>
    <property type="evidence" value="ECO:0007669"/>
    <property type="project" value="UniProtKB-KW"/>
</dbReference>
<keyword evidence="4" id="KW-0378">Hydrolase</keyword>
<dbReference type="GO" id="GO:0006508">
    <property type="term" value="P:proteolysis"/>
    <property type="evidence" value="ECO:0007669"/>
    <property type="project" value="UniProtKB-KW"/>
</dbReference>
<reference evidence="4 5" key="1">
    <citation type="submission" date="2017-12" db="EMBL/GenBank/DDBJ databases">
        <authorList>
            <person name="Hurst M.R.H."/>
        </authorList>
    </citation>
    <scope>NUCLEOTIDE SEQUENCE [LARGE SCALE GENOMIC DNA]</scope>
    <source>
        <strain evidence="4 5">TH11417</strain>
    </source>
</reference>
<sequence>MKKLLINRFDSYQKWPTWLLVLLGCGFVEACFWVGNIIFGIVLISCLLLFILLTGQPLDFNAFMDDVHIDLISFAFVAMILFVWVKWVEKRSLVTLGFYKEKWLKELLIGFGVGALQFSLSLLLVYLLGGSQFKGVDVSSTTLLFVLSIIPFWLIQGGTEELLTRGWLLPLIHSRLGLPIAIGISSFLFGLMHLGNDHITFFAFLDLILSGIVMALYMLYRDNLWSVVGLHGAWNFVQGNIYGIEVSGSDPGVSIFHFASNPNAPTWLSGGGFGIEGSLITCLVELVFILVILYLMKNKDKIADGSNI</sequence>
<evidence type="ECO:0000256" key="1">
    <source>
        <dbReference type="ARBA" id="ARBA00009067"/>
    </source>
</evidence>